<keyword evidence="1" id="KW-0808">Transferase</keyword>
<evidence type="ECO:0000259" key="2">
    <source>
        <dbReference type="PROSITE" id="PS51186"/>
    </source>
</evidence>
<dbReference type="PANTHER" id="PTHR13947">
    <property type="entry name" value="GNAT FAMILY N-ACETYLTRANSFERASE"/>
    <property type="match status" value="1"/>
</dbReference>
<dbReference type="InterPro" id="IPR016181">
    <property type="entry name" value="Acyl_CoA_acyltransferase"/>
</dbReference>
<dbReference type="InterPro" id="IPR050769">
    <property type="entry name" value="NAT_camello-type"/>
</dbReference>
<accession>A0AAP2CF55</accession>
<feature type="domain" description="N-acetyltransferase" evidence="2">
    <location>
        <begin position="4"/>
        <end position="155"/>
    </location>
</feature>
<dbReference type="EMBL" id="JAHCMY010000001">
    <property type="protein sequence ID" value="MBS9522535.1"/>
    <property type="molecule type" value="Genomic_DNA"/>
</dbReference>
<reference evidence="3 4" key="1">
    <citation type="submission" date="2021-05" db="EMBL/GenBank/DDBJ databases">
        <authorList>
            <person name="Zhang Z.D."/>
            <person name="Osman G."/>
        </authorList>
    </citation>
    <scope>NUCLEOTIDE SEQUENCE [LARGE SCALE GENOMIC DNA]</scope>
    <source>
        <strain evidence="3 4">KCTC 32217</strain>
    </source>
</reference>
<sequence length="155" mass="17339">MKGVEIITFRPQLASYFTSINKEWVEQYFSLEPFDIAQLEDPQGYIIDRGGEVLFAEVSNKVVGTVALVKTDEDRVYEIIKMGVLPASQGKGVGLALLGAIIQKAKEKGVRKVILYSSSKLQSALRLYKKAGFVEVEKECGKYERCDVKMEVLII</sequence>
<evidence type="ECO:0000313" key="3">
    <source>
        <dbReference type="EMBL" id="MBS9522535.1"/>
    </source>
</evidence>
<gene>
    <name evidence="3" type="ORF">KI659_00765</name>
</gene>
<dbReference type="Gene3D" id="3.40.630.30">
    <property type="match status" value="1"/>
</dbReference>
<dbReference type="SUPFAM" id="SSF55729">
    <property type="entry name" value="Acyl-CoA N-acyltransferases (Nat)"/>
    <property type="match status" value="1"/>
</dbReference>
<name>A0AAP2CF55_9BACT</name>
<dbReference type="PANTHER" id="PTHR13947:SF37">
    <property type="entry name" value="LD18367P"/>
    <property type="match status" value="1"/>
</dbReference>
<protein>
    <submittedName>
        <fullName evidence="3">GNAT family N-acetyltransferase</fullName>
    </submittedName>
</protein>
<organism evidence="3 4">
    <name type="scientific">Litoribacter ruber</name>
    <dbReference type="NCBI Taxonomy" id="702568"/>
    <lineage>
        <taxon>Bacteria</taxon>
        <taxon>Pseudomonadati</taxon>
        <taxon>Bacteroidota</taxon>
        <taxon>Cytophagia</taxon>
        <taxon>Cytophagales</taxon>
        <taxon>Cyclobacteriaceae</taxon>
        <taxon>Litoribacter</taxon>
    </lineage>
</organism>
<dbReference type="RefSeq" id="WP_213943435.1">
    <property type="nucleotide sequence ID" value="NZ_JAHCMY010000001.1"/>
</dbReference>
<dbReference type="CDD" id="cd04301">
    <property type="entry name" value="NAT_SF"/>
    <property type="match status" value="1"/>
</dbReference>
<dbReference type="PROSITE" id="PS51186">
    <property type="entry name" value="GNAT"/>
    <property type="match status" value="1"/>
</dbReference>
<comment type="caution">
    <text evidence="3">The sequence shown here is derived from an EMBL/GenBank/DDBJ whole genome shotgun (WGS) entry which is preliminary data.</text>
</comment>
<dbReference type="AlphaFoldDB" id="A0AAP2CF55"/>
<dbReference type="InterPro" id="IPR000182">
    <property type="entry name" value="GNAT_dom"/>
</dbReference>
<dbReference type="Proteomes" id="UP001319104">
    <property type="component" value="Unassembled WGS sequence"/>
</dbReference>
<evidence type="ECO:0000256" key="1">
    <source>
        <dbReference type="ARBA" id="ARBA00022679"/>
    </source>
</evidence>
<dbReference type="GO" id="GO:0008080">
    <property type="term" value="F:N-acetyltransferase activity"/>
    <property type="evidence" value="ECO:0007669"/>
    <property type="project" value="InterPro"/>
</dbReference>
<keyword evidence="4" id="KW-1185">Reference proteome</keyword>
<evidence type="ECO:0000313" key="4">
    <source>
        <dbReference type="Proteomes" id="UP001319104"/>
    </source>
</evidence>
<proteinExistence type="predicted"/>
<dbReference type="Pfam" id="PF00583">
    <property type="entry name" value="Acetyltransf_1"/>
    <property type="match status" value="1"/>
</dbReference>